<dbReference type="AlphaFoldDB" id="A0A9D1DW58"/>
<dbReference type="InterPro" id="IPR023772">
    <property type="entry name" value="DNA-bd_HTH_TetR-type_CS"/>
</dbReference>
<accession>A0A9D1DW58</accession>
<evidence type="ECO:0000256" key="1">
    <source>
        <dbReference type="ARBA" id="ARBA00023125"/>
    </source>
</evidence>
<dbReference type="InterPro" id="IPR001647">
    <property type="entry name" value="HTH_TetR"/>
</dbReference>
<dbReference type="InterPro" id="IPR050624">
    <property type="entry name" value="HTH-type_Tx_Regulator"/>
</dbReference>
<organism evidence="4 5">
    <name type="scientific">Candidatus Faecivivens stercoravium</name>
    <dbReference type="NCBI Taxonomy" id="2840803"/>
    <lineage>
        <taxon>Bacteria</taxon>
        <taxon>Bacillati</taxon>
        <taxon>Bacillota</taxon>
        <taxon>Clostridia</taxon>
        <taxon>Eubacteriales</taxon>
        <taxon>Oscillospiraceae</taxon>
        <taxon>Oscillospiraceae incertae sedis</taxon>
        <taxon>Candidatus Faecivivens</taxon>
    </lineage>
</organism>
<dbReference type="Pfam" id="PF00440">
    <property type="entry name" value="TetR_N"/>
    <property type="match status" value="1"/>
</dbReference>
<dbReference type="Proteomes" id="UP000824241">
    <property type="component" value="Unassembled WGS sequence"/>
</dbReference>
<dbReference type="InterPro" id="IPR009057">
    <property type="entry name" value="Homeodomain-like_sf"/>
</dbReference>
<gene>
    <name evidence="4" type="ORF">IAB37_00850</name>
</gene>
<name>A0A9D1DW58_9FIRM</name>
<dbReference type="GO" id="GO:0003677">
    <property type="term" value="F:DNA binding"/>
    <property type="evidence" value="ECO:0007669"/>
    <property type="project" value="UniProtKB-UniRule"/>
</dbReference>
<evidence type="ECO:0000256" key="2">
    <source>
        <dbReference type="PROSITE-ProRule" id="PRU00335"/>
    </source>
</evidence>
<feature type="domain" description="HTH tetR-type" evidence="3">
    <location>
        <begin position="8"/>
        <end position="68"/>
    </location>
</feature>
<reference evidence="4" key="1">
    <citation type="submission" date="2020-10" db="EMBL/GenBank/DDBJ databases">
        <authorList>
            <person name="Gilroy R."/>
        </authorList>
    </citation>
    <scope>NUCLEOTIDE SEQUENCE</scope>
    <source>
        <strain evidence="4">CHK189-12415</strain>
    </source>
</reference>
<dbReference type="PROSITE" id="PS01081">
    <property type="entry name" value="HTH_TETR_1"/>
    <property type="match status" value="1"/>
</dbReference>
<evidence type="ECO:0000259" key="3">
    <source>
        <dbReference type="PROSITE" id="PS50977"/>
    </source>
</evidence>
<dbReference type="EMBL" id="DVHA01000026">
    <property type="protein sequence ID" value="HIR60116.1"/>
    <property type="molecule type" value="Genomic_DNA"/>
</dbReference>
<protein>
    <submittedName>
        <fullName evidence="4">TetR/AcrR family transcriptional regulator</fullName>
    </submittedName>
</protein>
<keyword evidence="1 2" id="KW-0238">DNA-binding</keyword>
<dbReference type="Gene3D" id="1.10.357.10">
    <property type="entry name" value="Tetracycline Repressor, domain 2"/>
    <property type="match status" value="1"/>
</dbReference>
<dbReference type="PANTHER" id="PTHR43479:SF11">
    <property type="entry name" value="ACREF_ENVCD OPERON REPRESSOR-RELATED"/>
    <property type="match status" value="1"/>
</dbReference>
<dbReference type="SUPFAM" id="SSF46689">
    <property type="entry name" value="Homeodomain-like"/>
    <property type="match status" value="1"/>
</dbReference>
<dbReference type="PANTHER" id="PTHR43479">
    <property type="entry name" value="ACREF/ENVCD OPERON REPRESSOR-RELATED"/>
    <property type="match status" value="1"/>
</dbReference>
<proteinExistence type="predicted"/>
<evidence type="ECO:0000313" key="5">
    <source>
        <dbReference type="Proteomes" id="UP000824241"/>
    </source>
</evidence>
<feature type="DNA-binding region" description="H-T-H motif" evidence="2">
    <location>
        <begin position="31"/>
        <end position="50"/>
    </location>
</feature>
<comment type="caution">
    <text evidence="4">The sequence shown here is derived from an EMBL/GenBank/DDBJ whole genome shotgun (WGS) entry which is preliminary data.</text>
</comment>
<reference evidence="4" key="2">
    <citation type="journal article" date="2021" name="PeerJ">
        <title>Extensive microbial diversity within the chicken gut microbiome revealed by metagenomics and culture.</title>
        <authorList>
            <person name="Gilroy R."/>
            <person name="Ravi A."/>
            <person name="Getino M."/>
            <person name="Pursley I."/>
            <person name="Horton D.L."/>
            <person name="Alikhan N.F."/>
            <person name="Baker D."/>
            <person name="Gharbi K."/>
            <person name="Hall N."/>
            <person name="Watson M."/>
            <person name="Adriaenssens E.M."/>
            <person name="Foster-Nyarko E."/>
            <person name="Jarju S."/>
            <person name="Secka A."/>
            <person name="Antonio M."/>
            <person name="Oren A."/>
            <person name="Chaudhuri R.R."/>
            <person name="La Ragione R."/>
            <person name="Hildebrand F."/>
            <person name="Pallen M.J."/>
        </authorList>
    </citation>
    <scope>NUCLEOTIDE SEQUENCE</scope>
    <source>
        <strain evidence="4">CHK189-12415</strain>
    </source>
</reference>
<evidence type="ECO:0000313" key="4">
    <source>
        <dbReference type="EMBL" id="HIR60116.1"/>
    </source>
</evidence>
<dbReference type="PRINTS" id="PR00455">
    <property type="entry name" value="HTHTETR"/>
</dbReference>
<dbReference type="PROSITE" id="PS50977">
    <property type="entry name" value="HTH_TETR_2"/>
    <property type="match status" value="1"/>
</dbReference>
<sequence length="192" mass="21364">MQLELKKQKKKTALLQAAYELFLKKGVPLTSVGDITAKASVAKGTFYLYFRDKEDILGAVSAAVLRQILEEGYMKMGAGRTDSFTENLIRLADAALDYLQQNRGVLEILRRGGRMPKLSREDPLWRSLMRDLRQSEGQELAGKSEEEVFRILYCLLTMGGSVAAAAILRGEPEPIEKIKPALYGIIRAALAE</sequence>